<protein>
    <submittedName>
        <fullName evidence="2">Uncharacterized protein</fullName>
    </submittedName>
</protein>
<evidence type="ECO:0000256" key="1">
    <source>
        <dbReference type="SAM" id="Phobius"/>
    </source>
</evidence>
<name>A0A9X3J485_9BACT</name>
<dbReference type="RefSeq" id="WP_267777687.1">
    <property type="nucleotide sequence ID" value="NZ_JAPNKE010000002.1"/>
</dbReference>
<evidence type="ECO:0000313" key="2">
    <source>
        <dbReference type="EMBL" id="MCY1013619.1"/>
    </source>
</evidence>
<feature type="transmembrane region" description="Helical" evidence="1">
    <location>
        <begin position="89"/>
        <end position="112"/>
    </location>
</feature>
<keyword evidence="1" id="KW-0812">Transmembrane</keyword>
<keyword evidence="3" id="KW-1185">Reference proteome</keyword>
<organism evidence="2 3">
    <name type="scientific">Nannocystis pusilla</name>
    <dbReference type="NCBI Taxonomy" id="889268"/>
    <lineage>
        <taxon>Bacteria</taxon>
        <taxon>Pseudomonadati</taxon>
        <taxon>Myxococcota</taxon>
        <taxon>Polyangia</taxon>
        <taxon>Nannocystales</taxon>
        <taxon>Nannocystaceae</taxon>
        <taxon>Nannocystis</taxon>
    </lineage>
</organism>
<sequence>MKLPTEIIKALIESRAECDRLYIRARPADEGEAARLRVLFDRTRELSRDIDRMIDKEIDASLHQMQAWIAELAPITAHLREIQANIDGIVTAAGLIGQVLKIAVAIVGLILAV</sequence>
<keyword evidence="1" id="KW-0472">Membrane</keyword>
<comment type="caution">
    <text evidence="2">The sequence shown here is derived from an EMBL/GenBank/DDBJ whole genome shotgun (WGS) entry which is preliminary data.</text>
</comment>
<proteinExistence type="predicted"/>
<gene>
    <name evidence="2" type="ORF">OV079_50450</name>
</gene>
<accession>A0A9X3J485</accession>
<reference evidence="2" key="1">
    <citation type="submission" date="2022-11" db="EMBL/GenBank/DDBJ databases">
        <title>Minimal conservation of predation-associated metabolite biosynthetic gene clusters underscores biosynthetic potential of Myxococcota including descriptions for ten novel species: Archangium lansinium sp. nov., Myxococcus landrumus sp. nov., Nannocystis bai.</title>
        <authorList>
            <person name="Ahearne A."/>
            <person name="Stevens C."/>
            <person name="Phillips K."/>
        </authorList>
    </citation>
    <scope>NUCLEOTIDE SEQUENCE</scope>
    <source>
        <strain evidence="2">Na p29</strain>
    </source>
</reference>
<dbReference type="Proteomes" id="UP001150924">
    <property type="component" value="Unassembled WGS sequence"/>
</dbReference>
<dbReference type="AlphaFoldDB" id="A0A9X3J485"/>
<keyword evidence="1" id="KW-1133">Transmembrane helix</keyword>
<evidence type="ECO:0000313" key="3">
    <source>
        <dbReference type="Proteomes" id="UP001150924"/>
    </source>
</evidence>
<dbReference type="EMBL" id="JAPNKE010000002">
    <property type="protein sequence ID" value="MCY1013619.1"/>
    <property type="molecule type" value="Genomic_DNA"/>
</dbReference>